<sequence length="135" mass="14850">MAIAISGSVARWWAHGSDVEGCYNDTSDARAATLPDLGCRRSSPSTNKPVTEKLIESAKVRGPIRIWWLGPLVSEKEGGDIGDIKEGWECYHVDEGLGVFADTCALIEKFESGLEARRARTKGLLYRVHGRFATR</sequence>
<dbReference type="AlphaFoldDB" id="A0A540K6N6"/>
<evidence type="ECO:0000313" key="2">
    <source>
        <dbReference type="Proteomes" id="UP000315295"/>
    </source>
</evidence>
<gene>
    <name evidence="1" type="ORF">C1H46_044582</name>
</gene>
<dbReference type="EMBL" id="VIEB01002334">
    <property type="protein sequence ID" value="TQD69886.1"/>
    <property type="molecule type" value="Genomic_DNA"/>
</dbReference>
<protein>
    <submittedName>
        <fullName evidence="1">Uncharacterized protein</fullName>
    </submittedName>
</protein>
<evidence type="ECO:0000313" key="1">
    <source>
        <dbReference type="EMBL" id="TQD69886.1"/>
    </source>
</evidence>
<reference evidence="1 2" key="1">
    <citation type="journal article" date="2019" name="G3 (Bethesda)">
        <title>Sequencing of a Wild Apple (Malus baccata) Genome Unravels the Differences Between Cultivated and Wild Apple Species Regarding Disease Resistance and Cold Tolerance.</title>
        <authorList>
            <person name="Chen X."/>
        </authorList>
    </citation>
    <scope>NUCLEOTIDE SEQUENCE [LARGE SCALE GENOMIC DNA]</scope>
    <source>
        <strain evidence="2">cv. Shandingzi</strain>
        <tissue evidence="1">Leaves</tissue>
    </source>
</reference>
<keyword evidence="2" id="KW-1185">Reference proteome</keyword>
<name>A0A540K6N6_MALBA</name>
<organism evidence="1 2">
    <name type="scientific">Malus baccata</name>
    <name type="common">Siberian crab apple</name>
    <name type="synonym">Pyrus baccata</name>
    <dbReference type="NCBI Taxonomy" id="106549"/>
    <lineage>
        <taxon>Eukaryota</taxon>
        <taxon>Viridiplantae</taxon>
        <taxon>Streptophyta</taxon>
        <taxon>Embryophyta</taxon>
        <taxon>Tracheophyta</taxon>
        <taxon>Spermatophyta</taxon>
        <taxon>Magnoliopsida</taxon>
        <taxon>eudicotyledons</taxon>
        <taxon>Gunneridae</taxon>
        <taxon>Pentapetalae</taxon>
        <taxon>rosids</taxon>
        <taxon>fabids</taxon>
        <taxon>Rosales</taxon>
        <taxon>Rosaceae</taxon>
        <taxon>Amygdaloideae</taxon>
        <taxon>Maleae</taxon>
        <taxon>Malus</taxon>
    </lineage>
</organism>
<accession>A0A540K6N6</accession>
<proteinExistence type="predicted"/>
<comment type="caution">
    <text evidence="1">The sequence shown here is derived from an EMBL/GenBank/DDBJ whole genome shotgun (WGS) entry which is preliminary data.</text>
</comment>
<dbReference type="Proteomes" id="UP000315295">
    <property type="component" value="Unassembled WGS sequence"/>
</dbReference>